<protein>
    <recommendedName>
        <fullName evidence="4 12">4-hydroxy-tetrahydrodipicolinate synthase</fullName>
        <shortName evidence="12">HTPA synthase</shortName>
        <ecNumber evidence="4 12">4.3.3.7</ecNumber>
    </recommendedName>
</protein>
<dbReference type="GO" id="GO:0019877">
    <property type="term" value="P:diaminopimelate biosynthetic process"/>
    <property type="evidence" value="ECO:0007669"/>
    <property type="project" value="UniProtKB-UniRule"/>
</dbReference>
<evidence type="ECO:0000256" key="15">
    <source>
        <dbReference type="PIRSR" id="PIRSR001365-2"/>
    </source>
</evidence>
<feature type="active site" description="Schiff-base intermediate with substrate" evidence="12 14">
    <location>
        <position position="161"/>
    </location>
</feature>
<evidence type="ECO:0000256" key="12">
    <source>
        <dbReference type="HAMAP-Rule" id="MF_00418"/>
    </source>
</evidence>
<dbReference type="UniPathway" id="UPA00034">
    <property type="reaction ID" value="UER00017"/>
</dbReference>
<feature type="site" description="Part of a proton relay during catalysis" evidence="12">
    <location>
        <position position="43"/>
    </location>
</feature>
<evidence type="ECO:0000256" key="2">
    <source>
        <dbReference type="ARBA" id="ARBA00005120"/>
    </source>
</evidence>
<evidence type="ECO:0000256" key="1">
    <source>
        <dbReference type="ARBA" id="ARBA00003294"/>
    </source>
</evidence>
<dbReference type="Gene3D" id="3.20.20.70">
    <property type="entry name" value="Aldolase class I"/>
    <property type="match status" value="1"/>
</dbReference>
<evidence type="ECO:0000256" key="10">
    <source>
        <dbReference type="ARBA" id="ARBA00023270"/>
    </source>
</evidence>
<evidence type="ECO:0000313" key="17">
    <source>
        <dbReference type="Proteomes" id="UP000516361"/>
    </source>
</evidence>
<keyword evidence="6 12" id="KW-0028">Amino-acid biosynthesis</keyword>
<comment type="catalytic activity">
    <reaction evidence="11 12">
        <text>L-aspartate 4-semialdehyde + pyruvate = (2S,4S)-4-hydroxy-2,3,4,5-tetrahydrodipicolinate + H2O + H(+)</text>
        <dbReference type="Rhea" id="RHEA:34171"/>
        <dbReference type="ChEBI" id="CHEBI:15361"/>
        <dbReference type="ChEBI" id="CHEBI:15377"/>
        <dbReference type="ChEBI" id="CHEBI:15378"/>
        <dbReference type="ChEBI" id="CHEBI:67139"/>
        <dbReference type="ChEBI" id="CHEBI:537519"/>
        <dbReference type="EC" id="4.3.3.7"/>
    </reaction>
</comment>
<evidence type="ECO:0000313" key="16">
    <source>
        <dbReference type="EMBL" id="BBE30860.1"/>
    </source>
</evidence>
<evidence type="ECO:0000256" key="14">
    <source>
        <dbReference type="PIRSR" id="PIRSR001365-1"/>
    </source>
</evidence>
<name>A0A7G1G391_9BACT</name>
<dbReference type="AlphaFoldDB" id="A0A7G1G391"/>
<dbReference type="GO" id="GO:0005829">
    <property type="term" value="C:cytosol"/>
    <property type="evidence" value="ECO:0007669"/>
    <property type="project" value="TreeGrafter"/>
</dbReference>
<dbReference type="CDD" id="cd00950">
    <property type="entry name" value="DHDPS"/>
    <property type="match status" value="1"/>
</dbReference>
<comment type="similarity">
    <text evidence="3 12 13">Belongs to the DapA family.</text>
</comment>
<evidence type="ECO:0000256" key="5">
    <source>
        <dbReference type="ARBA" id="ARBA00022490"/>
    </source>
</evidence>
<dbReference type="RefSeq" id="WP_190615927.1">
    <property type="nucleotide sequence ID" value="NZ_AP018712.1"/>
</dbReference>
<evidence type="ECO:0000256" key="6">
    <source>
        <dbReference type="ARBA" id="ARBA00022605"/>
    </source>
</evidence>
<dbReference type="SUPFAM" id="SSF51569">
    <property type="entry name" value="Aldolase"/>
    <property type="match status" value="1"/>
</dbReference>
<accession>A0A7G1G391</accession>
<reference evidence="16 17" key="1">
    <citation type="submission" date="2018-06" db="EMBL/GenBank/DDBJ databases">
        <title>Genome sequencing of Oceanotoga sp. sy52.</title>
        <authorList>
            <person name="Mori K."/>
        </authorList>
    </citation>
    <scope>NUCLEOTIDE SEQUENCE [LARGE SCALE GENOMIC DNA]</scope>
    <source>
        <strain evidence="17">sy52</strain>
    </source>
</reference>
<dbReference type="GO" id="GO:0009089">
    <property type="term" value="P:lysine biosynthetic process via diaminopimelate"/>
    <property type="evidence" value="ECO:0007669"/>
    <property type="project" value="UniProtKB-UniRule"/>
</dbReference>
<dbReference type="NCBIfam" id="TIGR00674">
    <property type="entry name" value="dapA"/>
    <property type="match status" value="1"/>
</dbReference>
<dbReference type="PIRSF" id="PIRSF001365">
    <property type="entry name" value="DHDPS"/>
    <property type="match status" value="1"/>
</dbReference>
<dbReference type="PRINTS" id="PR00146">
    <property type="entry name" value="DHPICSNTHASE"/>
</dbReference>
<organism evidence="16 17">
    <name type="scientific">Tepiditoga spiralis</name>
    <dbReference type="NCBI Taxonomy" id="2108365"/>
    <lineage>
        <taxon>Bacteria</taxon>
        <taxon>Thermotogati</taxon>
        <taxon>Thermotogota</taxon>
        <taxon>Thermotogae</taxon>
        <taxon>Petrotogales</taxon>
        <taxon>Petrotogaceae</taxon>
        <taxon>Tepiditoga</taxon>
    </lineage>
</organism>
<feature type="binding site" evidence="12 15">
    <location>
        <position position="44"/>
    </location>
    <ligand>
        <name>pyruvate</name>
        <dbReference type="ChEBI" id="CHEBI:15361"/>
    </ligand>
</feature>
<comment type="caution">
    <text evidence="12">Was originally thought to be a dihydrodipicolinate synthase (DHDPS), catalyzing the condensation of (S)-aspartate-beta-semialdehyde [(S)-ASA] and pyruvate to dihydrodipicolinate (DHDP). However, it was shown in E.coli that the product of the enzymatic reaction is not dihydrodipicolinate but in fact (4S)-4-hydroxy-2,3,4,5-tetrahydro-(2S)-dipicolinic acid (HTPA), and that the consecutive dehydration reaction leading to DHDP is not spontaneous but catalyzed by DapB.</text>
</comment>
<feature type="active site" description="Proton donor/acceptor" evidence="12 14">
    <location>
        <position position="132"/>
    </location>
</feature>
<keyword evidence="5 12" id="KW-0963">Cytoplasm</keyword>
<feature type="binding site" evidence="12 15">
    <location>
        <position position="203"/>
    </location>
    <ligand>
        <name>pyruvate</name>
        <dbReference type="ChEBI" id="CHEBI:15361"/>
    </ligand>
</feature>
<evidence type="ECO:0000256" key="11">
    <source>
        <dbReference type="ARBA" id="ARBA00047836"/>
    </source>
</evidence>
<dbReference type="PANTHER" id="PTHR12128">
    <property type="entry name" value="DIHYDRODIPICOLINATE SYNTHASE"/>
    <property type="match status" value="1"/>
</dbReference>
<dbReference type="PROSITE" id="PS00666">
    <property type="entry name" value="DHDPS_2"/>
    <property type="match status" value="1"/>
</dbReference>
<comment type="subcellular location">
    <subcellularLocation>
        <location evidence="12">Cytoplasm</location>
    </subcellularLocation>
</comment>
<dbReference type="PROSITE" id="PS00665">
    <property type="entry name" value="DHDPS_1"/>
    <property type="match status" value="1"/>
</dbReference>
<dbReference type="FunCoup" id="A0A7G1G391">
    <property type="interactions" value="234"/>
</dbReference>
<evidence type="ECO:0000256" key="9">
    <source>
        <dbReference type="ARBA" id="ARBA00023239"/>
    </source>
</evidence>
<proteinExistence type="inferred from homology"/>
<comment type="subunit">
    <text evidence="12">Homotetramer; dimer of dimers.</text>
</comment>
<comment type="pathway">
    <text evidence="2 12">Amino-acid biosynthesis; L-lysine biosynthesis via DAP pathway; (S)-tetrahydrodipicolinate from L-aspartate: step 3/4.</text>
</comment>
<dbReference type="InterPro" id="IPR005263">
    <property type="entry name" value="DapA"/>
</dbReference>
<dbReference type="GO" id="GO:0008840">
    <property type="term" value="F:4-hydroxy-tetrahydrodipicolinate synthase activity"/>
    <property type="evidence" value="ECO:0007669"/>
    <property type="project" value="UniProtKB-UniRule"/>
</dbReference>
<evidence type="ECO:0000256" key="8">
    <source>
        <dbReference type="ARBA" id="ARBA00023154"/>
    </source>
</evidence>
<evidence type="ECO:0000256" key="13">
    <source>
        <dbReference type="PIRNR" id="PIRNR001365"/>
    </source>
</evidence>
<dbReference type="KEGG" id="ocy:OSSY52_10010"/>
<dbReference type="EC" id="4.3.3.7" evidence="4 12"/>
<dbReference type="SMART" id="SM01130">
    <property type="entry name" value="DHDPS"/>
    <property type="match status" value="1"/>
</dbReference>
<evidence type="ECO:0000256" key="4">
    <source>
        <dbReference type="ARBA" id="ARBA00012086"/>
    </source>
</evidence>
<comment type="function">
    <text evidence="1 12">Catalyzes the condensation of (S)-aspartate-beta-semialdehyde [(S)-ASA] and pyruvate to 4-hydroxy-tetrahydrodipicolinate (HTPA).</text>
</comment>
<dbReference type="EMBL" id="AP018712">
    <property type="protein sequence ID" value="BBE30860.1"/>
    <property type="molecule type" value="Genomic_DNA"/>
</dbReference>
<keyword evidence="8 12" id="KW-0457">Lysine biosynthesis</keyword>
<gene>
    <name evidence="12 16" type="primary">dapA</name>
    <name evidence="16" type="ORF">OSSY52_10010</name>
</gene>
<dbReference type="InParanoid" id="A0A7G1G391"/>
<keyword evidence="10 12" id="KW-0704">Schiff base</keyword>
<dbReference type="InterPro" id="IPR002220">
    <property type="entry name" value="DapA-like"/>
</dbReference>
<evidence type="ECO:0000256" key="3">
    <source>
        <dbReference type="ARBA" id="ARBA00007592"/>
    </source>
</evidence>
<dbReference type="InterPro" id="IPR020624">
    <property type="entry name" value="Schiff_base-form_aldolases_CS"/>
</dbReference>
<dbReference type="PANTHER" id="PTHR12128:SF66">
    <property type="entry name" value="4-HYDROXY-2-OXOGLUTARATE ALDOLASE, MITOCHONDRIAL"/>
    <property type="match status" value="1"/>
</dbReference>
<sequence length="290" mass="32385">MFKGVGTAIITPFDSELNIDYVSLEKLINFQLKYVDALIVLGTTGEAPTITEKEREKLINFVIEKTNKKVPVIIGTGSNDTKKILKYNKISEKANADGLLIVTPYYNKTTQFGLKENYKYISERTSLPIILYNVPSRTGVNILPDTAIDIFNKNKNVIGIKEASGNISQINTLISKKPNNMLVYSGNDDQVIPIMSLGGDGVISVISNILPKIMKNLTTSILNNDYITAKDINKKYNELMNKLFIEVNPIPIKYAASKLNLCKNKLRLPLVSLSSENQKILDELLKEIKI</sequence>
<keyword evidence="17" id="KW-1185">Reference proteome</keyword>
<evidence type="ECO:0000256" key="7">
    <source>
        <dbReference type="ARBA" id="ARBA00022915"/>
    </source>
</evidence>
<dbReference type="Pfam" id="PF00701">
    <property type="entry name" value="DHDPS"/>
    <property type="match status" value="1"/>
</dbReference>
<dbReference type="HAMAP" id="MF_00418">
    <property type="entry name" value="DapA"/>
    <property type="match status" value="1"/>
</dbReference>
<dbReference type="InterPro" id="IPR013785">
    <property type="entry name" value="Aldolase_TIM"/>
</dbReference>
<keyword evidence="9 12" id="KW-0456">Lyase</keyword>
<feature type="site" description="Part of a proton relay during catalysis" evidence="12">
    <location>
        <position position="106"/>
    </location>
</feature>
<keyword evidence="7 12" id="KW-0220">Diaminopimelate biosynthesis</keyword>
<dbReference type="Proteomes" id="UP000516361">
    <property type="component" value="Chromosome"/>
</dbReference>
<dbReference type="InterPro" id="IPR020625">
    <property type="entry name" value="Schiff_base-form_aldolases_AS"/>
</dbReference>